<keyword evidence="4" id="KW-0804">Transcription</keyword>
<dbReference type="InterPro" id="IPR036390">
    <property type="entry name" value="WH_DNA-bd_sf"/>
</dbReference>
<dbReference type="Pfam" id="PF00126">
    <property type="entry name" value="HTH_1"/>
    <property type="match status" value="1"/>
</dbReference>
<organism evidence="7 8">
    <name type="scientific">Streptomyces poonensis</name>
    <dbReference type="NCBI Taxonomy" id="68255"/>
    <lineage>
        <taxon>Bacteria</taxon>
        <taxon>Bacillati</taxon>
        <taxon>Actinomycetota</taxon>
        <taxon>Actinomycetes</taxon>
        <taxon>Kitasatosporales</taxon>
        <taxon>Streptomycetaceae</taxon>
        <taxon>Streptomyces</taxon>
    </lineage>
</organism>
<reference evidence="7" key="2">
    <citation type="submission" date="2020-09" db="EMBL/GenBank/DDBJ databases">
        <authorList>
            <person name="Sun Q."/>
            <person name="Ohkuma M."/>
        </authorList>
    </citation>
    <scope>NUCLEOTIDE SEQUENCE</scope>
    <source>
        <strain evidence="7">JCM 4815</strain>
    </source>
</reference>
<dbReference type="GO" id="GO:0003700">
    <property type="term" value="F:DNA-binding transcription factor activity"/>
    <property type="evidence" value="ECO:0007669"/>
    <property type="project" value="InterPro"/>
</dbReference>
<dbReference type="InterPro" id="IPR050950">
    <property type="entry name" value="HTH-type_LysR_regulators"/>
</dbReference>
<evidence type="ECO:0000259" key="6">
    <source>
        <dbReference type="PROSITE" id="PS50931"/>
    </source>
</evidence>
<dbReference type="InterPro" id="IPR000847">
    <property type="entry name" value="LysR_HTH_N"/>
</dbReference>
<evidence type="ECO:0000256" key="2">
    <source>
        <dbReference type="ARBA" id="ARBA00023015"/>
    </source>
</evidence>
<dbReference type="SUPFAM" id="SSF46785">
    <property type="entry name" value="Winged helix' DNA-binding domain"/>
    <property type="match status" value="1"/>
</dbReference>
<comment type="similarity">
    <text evidence="1">Belongs to the LysR transcriptional regulatory family.</text>
</comment>
<dbReference type="Proteomes" id="UP000622166">
    <property type="component" value="Unassembled WGS sequence"/>
</dbReference>
<dbReference type="EMBL" id="BMVW01000002">
    <property type="protein sequence ID" value="GGY98910.1"/>
    <property type="molecule type" value="Genomic_DNA"/>
</dbReference>
<dbReference type="Gene3D" id="3.40.190.290">
    <property type="match status" value="1"/>
</dbReference>
<gene>
    <name evidence="7" type="ORF">GCM10010365_16990</name>
</gene>
<protein>
    <submittedName>
        <fullName evidence="7">LysR family transcriptional regulator</fullName>
    </submittedName>
</protein>
<dbReference type="RefSeq" id="WP_229858471.1">
    <property type="nucleotide sequence ID" value="NZ_BMVW01000002.1"/>
</dbReference>
<dbReference type="GO" id="GO:0003677">
    <property type="term" value="F:DNA binding"/>
    <property type="evidence" value="ECO:0007669"/>
    <property type="project" value="UniProtKB-KW"/>
</dbReference>
<dbReference type="FunFam" id="1.10.10.10:FF:000001">
    <property type="entry name" value="LysR family transcriptional regulator"/>
    <property type="match status" value="1"/>
</dbReference>
<name>A0A918UEU2_9ACTN</name>
<keyword evidence="8" id="KW-1185">Reference proteome</keyword>
<feature type="domain" description="HTH lysR-type" evidence="6">
    <location>
        <begin position="1"/>
        <end position="58"/>
    </location>
</feature>
<evidence type="ECO:0000256" key="3">
    <source>
        <dbReference type="ARBA" id="ARBA00023125"/>
    </source>
</evidence>
<dbReference type="Pfam" id="PF03466">
    <property type="entry name" value="LysR_substrate"/>
    <property type="match status" value="1"/>
</dbReference>
<dbReference type="GO" id="GO:0005829">
    <property type="term" value="C:cytosol"/>
    <property type="evidence" value="ECO:0007669"/>
    <property type="project" value="TreeGrafter"/>
</dbReference>
<dbReference type="PANTHER" id="PTHR30419">
    <property type="entry name" value="HTH-TYPE TRANSCRIPTIONAL REGULATOR YBHD"/>
    <property type="match status" value="1"/>
</dbReference>
<dbReference type="InterPro" id="IPR036388">
    <property type="entry name" value="WH-like_DNA-bd_sf"/>
</dbReference>
<reference evidence="7" key="1">
    <citation type="journal article" date="2014" name="Int. J. Syst. Evol. Microbiol.">
        <title>Complete genome sequence of Corynebacterium casei LMG S-19264T (=DSM 44701T), isolated from a smear-ripened cheese.</title>
        <authorList>
            <consortium name="US DOE Joint Genome Institute (JGI-PGF)"/>
            <person name="Walter F."/>
            <person name="Albersmeier A."/>
            <person name="Kalinowski J."/>
            <person name="Ruckert C."/>
        </authorList>
    </citation>
    <scope>NUCLEOTIDE SEQUENCE</scope>
    <source>
        <strain evidence="7">JCM 4815</strain>
    </source>
</reference>
<dbReference type="PRINTS" id="PR00039">
    <property type="entry name" value="HTHLYSR"/>
</dbReference>
<evidence type="ECO:0000256" key="5">
    <source>
        <dbReference type="SAM" id="MobiDB-lite"/>
    </source>
</evidence>
<dbReference type="AlphaFoldDB" id="A0A918UEU2"/>
<dbReference type="Gene3D" id="1.10.10.10">
    <property type="entry name" value="Winged helix-like DNA-binding domain superfamily/Winged helix DNA-binding domain"/>
    <property type="match status" value="1"/>
</dbReference>
<comment type="caution">
    <text evidence="7">The sequence shown here is derived from an EMBL/GenBank/DDBJ whole genome shotgun (WGS) entry which is preliminary data.</text>
</comment>
<evidence type="ECO:0000256" key="4">
    <source>
        <dbReference type="ARBA" id="ARBA00023163"/>
    </source>
</evidence>
<dbReference type="PROSITE" id="PS50931">
    <property type="entry name" value="HTH_LYSR"/>
    <property type="match status" value="1"/>
</dbReference>
<evidence type="ECO:0000313" key="8">
    <source>
        <dbReference type="Proteomes" id="UP000622166"/>
    </source>
</evidence>
<evidence type="ECO:0000313" key="7">
    <source>
        <dbReference type="EMBL" id="GGY98910.1"/>
    </source>
</evidence>
<feature type="region of interest" description="Disordered" evidence="5">
    <location>
        <begin position="296"/>
        <end position="319"/>
    </location>
</feature>
<dbReference type="InterPro" id="IPR005119">
    <property type="entry name" value="LysR_subst-bd"/>
</dbReference>
<proteinExistence type="inferred from homology"/>
<sequence>MDLRQLQYFVAVAEEASFTRAAGRVNISQSGVSAQIRQLERELGAELFDRSARTVTLTAAGRAALGHARAALAAAHGVGQAVGEVTGLLRGRLTVGMVIGCTLTALFDALAAFHAAHPGVEISLLEDHSDRLVEAVRAGTVDLAVAGTTSTAALDGLDTLTVISERLAVAVPPGHPLAAADRVALRDVTRHPIVCMPPGTGLRTLLDEACAAQRLQPAITLQASAADAVADLAARGLAVAVLSESMALAHRDRLTTRLIEDVTEPALLSLLWRNTPHPAVHALLVHSRHAFTAPAAGPAATAGREGALRPRTTTTAASG</sequence>
<dbReference type="SUPFAM" id="SSF53850">
    <property type="entry name" value="Periplasmic binding protein-like II"/>
    <property type="match status" value="1"/>
</dbReference>
<keyword evidence="2" id="KW-0805">Transcription regulation</keyword>
<accession>A0A918UEU2</accession>
<evidence type="ECO:0000256" key="1">
    <source>
        <dbReference type="ARBA" id="ARBA00009437"/>
    </source>
</evidence>
<keyword evidence="3" id="KW-0238">DNA-binding</keyword>